<evidence type="ECO:0000313" key="3">
    <source>
        <dbReference type="Proteomes" id="UP000837857"/>
    </source>
</evidence>
<dbReference type="EMBL" id="OW152840">
    <property type="protein sequence ID" value="CAH2061956.1"/>
    <property type="molecule type" value="Genomic_DNA"/>
</dbReference>
<organism evidence="2 3">
    <name type="scientific">Iphiclides podalirius</name>
    <name type="common">scarce swallowtail</name>
    <dbReference type="NCBI Taxonomy" id="110791"/>
    <lineage>
        <taxon>Eukaryota</taxon>
        <taxon>Metazoa</taxon>
        <taxon>Ecdysozoa</taxon>
        <taxon>Arthropoda</taxon>
        <taxon>Hexapoda</taxon>
        <taxon>Insecta</taxon>
        <taxon>Pterygota</taxon>
        <taxon>Neoptera</taxon>
        <taxon>Endopterygota</taxon>
        <taxon>Lepidoptera</taxon>
        <taxon>Glossata</taxon>
        <taxon>Ditrysia</taxon>
        <taxon>Papilionoidea</taxon>
        <taxon>Papilionidae</taxon>
        <taxon>Papilioninae</taxon>
        <taxon>Iphiclides</taxon>
    </lineage>
</organism>
<dbReference type="PANTHER" id="PTHR47771:SF13">
    <property type="entry name" value="HDC01644"/>
    <property type="match status" value="1"/>
</dbReference>
<reference evidence="2" key="1">
    <citation type="submission" date="2022-03" db="EMBL/GenBank/DDBJ databases">
        <authorList>
            <person name="Martin H S."/>
        </authorList>
    </citation>
    <scope>NUCLEOTIDE SEQUENCE</scope>
</reference>
<evidence type="ECO:0000256" key="1">
    <source>
        <dbReference type="SAM" id="MobiDB-lite"/>
    </source>
</evidence>
<sequence>MVVVVELVGGQRVNQENILEANSGVVKMWLRVLTAVVSLTAQVLSQQSYLSQKLQQSGAGFEWGWHLPPLDGNIQLDHYYLQPEQQFLYTNAGVFQNVGNLPSGGIQQVDYNSAIPIQLYQDPPNNTNIPQGNLAEEDTAQSPVNFYYLQPQYPTQELQTLQSGLPGDLIRYTNTQQNLYSPNPLHAGFSIQTQHPLSIKEAKVNYKPQAAASSTPTPKGSGKESISPIVQVFKDHNCSDDDIEIARDYNSDMRKTIELSAELPSYDASDVSAIFGARDRPKQTQKSSTDAKIERPRGNTNNEGYYYYTTEVVNIAARNEDQEGISRLVASTQDLITNDDLLRINHSAEKHISDVNDDYIKPQPRNSFKSESNGYNQSPRKQITVRAKINKIEDRAVEYSDQATEKNEQEFHNTDRFTSPIIVKDSTDEDFGEQVIDTIVSTMAPYLDNGYEIVSVTQRNDTKTYVPRYLNEETVYVTPRPVGQKYLAPITVALRLLNSNHTESFNSIDDHDASDTELIEETVNRPQKDRTVVEIQQSIPVDITHINEVEVHEYMEEGRSNPNSFDLARNLYDRYMKALEVERQNEENRSRAIKNYVNSSENGDSHISMKEDNQDAEDKLEPSENIQSDVRVSYNNNDNNKQHIDNYYDKRNDNNGKAIQPIIIEKEVPHYVDRYIEKQVPYPEPVEVVKHVPVDRPVPVPVPYEKVVEKPVEVTKYVDKPYPIRVPQPYPVPIKVPYPVQQKVYVDRPVHIPYPVEKIVEKQVFRTVPVPTPIAVPVNVQVPVEIPVVEKPAPVERIVHKEVPVPYPVEKKILYPLPYERTIHVPYPVEKRVPVPVEKVVEKPVPVTQVYIVKQYPVDRVVEKNVPYVQQVDRIVEKQVQMRVPYPIGKVVEKPVMVPYFVEKIAEKELPYAVQAPYTNTAYNYDVIKQESQNLMQYQKIANQTPNSVNSKQNHQIQQQQDHPNQYYQGSKQNHQNKANAIPVQTTLWGNLYASSYTYINATDERKNGEPPYHREYVTRNDNYYGPPPMRSYDSMWEKNNAYILENKRTDRAPKMANLRIEYGGFKPPLIPSTEVDLDGRPIDKGADT</sequence>
<feature type="region of interest" description="Disordered" evidence="1">
    <location>
        <begin position="596"/>
        <end position="626"/>
    </location>
</feature>
<gene>
    <name evidence="2" type="ORF">IPOD504_LOCUS11590</name>
</gene>
<dbReference type="PANTHER" id="PTHR47771">
    <property type="entry name" value="LD27203P-RELATED"/>
    <property type="match status" value="1"/>
</dbReference>
<accession>A0ABN8IUM1</accession>
<feature type="compositionally biased region" description="Basic and acidic residues" evidence="1">
    <location>
        <begin position="640"/>
        <end position="652"/>
    </location>
</feature>
<protein>
    <submittedName>
        <fullName evidence="2">Uncharacterized protein</fullName>
    </submittedName>
</protein>
<proteinExistence type="predicted"/>
<feature type="non-terminal residue" evidence="2">
    <location>
        <position position="1"/>
    </location>
</feature>
<dbReference type="Proteomes" id="UP000837857">
    <property type="component" value="Chromosome 28"/>
</dbReference>
<evidence type="ECO:0000313" key="2">
    <source>
        <dbReference type="EMBL" id="CAH2061956.1"/>
    </source>
</evidence>
<feature type="region of interest" description="Disordered" evidence="1">
    <location>
        <begin position="279"/>
        <end position="298"/>
    </location>
</feature>
<feature type="region of interest" description="Disordered" evidence="1">
    <location>
        <begin position="946"/>
        <end position="976"/>
    </location>
</feature>
<keyword evidence="3" id="KW-1185">Reference proteome</keyword>
<feature type="region of interest" description="Disordered" evidence="1">
    <location>
        <begin position="633"/>
        <end position="652"/>
    </location>
</feature>
<feature type="compositionally biased region" description="Low complexity" evidence="1">
    <location>
        <begin position="953"/>
        <end position="969"/>
    </location>
</feature>
<name>A0ABN8IUM1_9NEOP</name>
<feature type="compositionally biased region" description="Basic and acidic residues" evidence="1">
    <location>
        <begin position="603"/>
        <end position="622"/>
    </location>
</feature>